<accession>A0A1M4W5K2</accession>
<keyword evidence="2" id="KW-1185">Reference proteome</keyword>
<evidence type="ECO:0000313" key="1">
    <source>
        <dbReference type="EMBL" id="SHE76425.1"/>
    </source>
</evidence>
<name>A0A1M4W5K2_9BACT</name>
<proteinExistence type="predicted"/>
<dbReference type="EMBL" id="FQUC01000002">
    <property type="protein sequence ID" value="SHE76425.1"/>
    <property type="molecule type" value="Genomic_DNA"/>
</dbReference>
<gene>
    <name evidence="1" type="ORF">SAMN05444362_102131</name>
</gene>
<dbReference type="RefSeq" id="WP_157257493.1">
    <property type="nucleotide sequence ID" value="NZ_BBXL01000002.1"/>
</dbReference>
<sequence>MPIILSPCLFTEIGVFQAANDPNKILEECSYPEQERILTGLMKEIKTIIKP</sequence>
<dbReference type="AlphaFoldDB" id="A0A1M4W5K2"/>
<evidence type="ECO:0000313" key="2">
    <source>
        <dbReference type="Proteomes" id="UP000184480"/>
    </source>
</evidence>
<organism evidence="1 2">
    <name type="scientific">Dysgonomonas macrotermitis</name>
    <dbReference type="NCBI Taxonomy" id="1346286"/>
    <lineage>
        <taxon>Bacteria</taxon>
        <taxon>Pseudomonadati</taxon>
        <taxon>Bacteroidota</taxon>
        <taxon>Bacteroidia</taxon>
        <taxon>Bacteroidales</taxon>
        <taxon>Dysgonomonadaceae</taxon>
        <taxon>Dysgonomonas</taxon>
    </lineage>
</organism>
<dbReference type="Proteomes" id="UP000184480">
    <property type="component" value="Unassembled WGS sequence"/>
</dbReference>
<reference evidence="2" key="1">
    <citation type="submission" date="2016-11" db="EMBL/GenBank/DDBJ databases">
        <authorList>
            <person name="Varghese N."/>
            <person name="Submissions S."/>
        </authorList>
    </citation>
    <scope>NUCLEOTIDE SEQUENCE [LARGE SCALE GENOMIC DNA]</scope>
    <source>
        <strain evidence="2">DSM 27370</strain>
    </source>
</reference>
<protein>
    <submittedName>
        <fullName evidence="1">Uncharacterized protein</fullName>
    </submittedName>
</protein>